<organism evidence="3 4">
    <name type="scientific">Gracilariopsis chorda</name>
    <dbReference type="NCBI Taxonomy" id="448386"/>
    <lineage>
        <taxon>Eukaryota</taxon>
        <taxon>Rhodophyta</taxon>
        <taxon>Florideophyceae</taxon>
        <taxon>Rhodymeniophycidae</taxon>
        <taxon>Gracilariales</taxon>
        <taxon>Gracilariaceae</taxon>
        <taxon>Gracilariopsis</taxon>
    </lineage>
</organism>
<keyword evidence="4" id="KW-1185">Reference proteome</keyword>
<gene>
    <name evidence="3" type="ORF">BWQ96_04462</name>
</gene>
<evidence type="ECO:0000313" key="4">
    <source>
        <dbReference type="Proteomes" id="UP000247409"/>
    </source>
</evidence>
<sequence length="288" mass="32932">MSRCEPVTFVSSKKYGASDELEVKVREPTRCARGAVNPTLFRPVTFPEPVARLTHLEMASLPRITQIPFSEIVATSLSENHAVATKMPFDEFLESNSSDKQISSTKERIQSSISDGPTSKKTRGVFCWLKRSQEKKKPDTKCTTSNTRTEPDYKHVSTARFDSPPQDKRTKALQMKVGERKYWHLVCPYRHTVFMEVRRHRLREHGLRSFACYICFCVFPSFAALRQHKLDEHLTTYNRHTVALRPSLLCCDHASDEQAGYVHARENKIAAAKECNQDMSQQDTMGKS</sequence>
<comment type="caution">
    <text evidence="3">The sequence shown here is derived from an EMBL/GenBank/DDBJ whole genome shotgun (WGS) entry which is preliminary data.</text>
</comment>
<dbReference type="PROSITE" id="PS00028">
    <property type="entry name" value="ZINC_FINGER_C2H2_1"/>
    <property type="match status" value="1"/>
</dbReference>
<name>A0A2V3IUL2_9FLOR</name>
<dbReference type="InterPro" id="IPR013087">
    <property type="entry name" value="Znf_C2H2_type"/>
</dbReference>
<protein>
    <recommendedName>
        <fullName evidence="2">C2H2-type domain-containing protein</fullName>
    </recommendedName>
</protein>
<feature type="domain" description="C2H2-type" evidence="2">
    <location>
        <begin position="212"/>
        <end position="233"/>
    </location>
</feature>
<evidence type="ECO:0000259" key="2">
    <source>
        <dbReference type="PROSITE" id="PS00028"/>
    </source>
</evidence>
<proteinExistence type="predicted"/>
<dbReference type="EMBL" id="NBIV01000053">
    <property type="protein sequence ID" value="PXF45795.1"/>
    <property type="molecule type" value="Genomic_DNA"/>
</dbReference>
<dbReference type="OrthoDB" id="3437960at2759"/>
<feature type="region of interest" description="Disordered" evidence="1">
    <location>
        <begin position="95"/>
        <end position="119"/>
    </location>
</feature>
<dbReference type="Proteomes" id="UP000247409">
    <property type="component" value="Unassembled WGS sequence"/>
</dbReference>
<dbReference type="AlphaFoldDB" id="A0A2V3IUL2"/>
<reference evidence="3 4" key="1">
    <citation type="journal article" date="2018" name="Mol. Biol. Evol.">
        <title>Analysis of the draft genome of the red seaweed Gracilariopsis chorda provides insights into genome size evolution in Rhodophyta.</title>
        <authorList>
            <person name="Lee J."/>
            <person name="Yang E.C."/>
            <person name="Graf L."/>
            <person name="Yang J.H."/>
            <person name="Qiu H."/>
            <person name="Zel Zion U."/>
            <person name="Chan C.X."/>
            <person name="Stephens T.G."/>
            <person name="Weber A.P.M."/>
            <person name="Boo G.H."/>
            <person name="Boo S.M."/>
            <person name="Kim K.M."/>
            <person name="Shin Y."/>
            <person name="Jung M."/>
            <person name="Lee S.J."/>
            <person name="Yim H.S."/>
            <person name="Lee J.H."/>
            <person name="Bhattacharya D."/>
            <person name="Yoon H.S."/>
        </authorList>
    </citation>
    <scope>NUCLEOTIDE SEQUENCE [LARGE SCALE GENOMIC DNA]</scope>
    <source>
        <strain evidence="3 4">SKKU-2015</strain>
        <tissue evidence="3">Whole body</tissue>
    </source>
</reference>
<evidence type="ECO:0000256" key="1">
    <source>
        <dbReference type="SAM" id="MobiDB-lite"/>
    </source>
</evidence>
<accession>A0A2V3IUL2</accession>
<evidence type="ECO:0000313" key="3">
    <source>
        <dbReference type="EMBL" id="PXF45795.1"/>
    </source>
</evidence>